<reference evidence="1 2" key="1">
    <citation type="submission" date="2023-10" db="EMBL/GenBank/DDBJ databases">
        <title>Genome sequencing of the isolated polysaccharide-producing bacterium Kosakonia sacchari KS2022.</title>
        <authorList>
            <person name="Yi X."/>
        </authorList>
    </citation>
    <scope>NUCLEOTIDE SEQUENCE [LARGE SCALE GENOMIC DNA]</scope>
    <source>
        <strain evidence="1 2">KS2022</strain>
    </source>
</reference>
<protein>
    <submittedName>
        <fullName evidence="1">Uncharacterized protein</fullName>
    </submittedName>
</protein>
<keyword evidence="2" id="KW-1185">Reference proteome</keyword>
<dbReference type="EMBL" id="CP137744">
    <property type="protein sequence ID" value="WOZ77541.1"/>
    <property type="molecule type" value="Genomic_DNA"/>
</dbReference>
<dbReference type="Proteomes" id="UP001302368">
    <property type="component" value="Chromosome"/>
</dbReference>
<organism evidence="1 2">
    <name type="scientific">Kosakonia sacchari</name>
    <dbReference type="NCBI Taxonomy" id="1158459"/>
    <lineage>
        <taxon>Bacteria</taxon>
        <taxon>Pseudomonadati</taxon>
        <taxon>Pseudomonadota</taxon>
        <taxon>Gammaproteobacteria</taxon>
        <taxon>Enterobacterales</taxon>
        <taxon>Enterobacteriaceae</taxon>
        <taxon>Kosakonia</taxon>
    </lineage>
</organism>
<sequence length="47" mass="5113">MTQLTIWQLCGGDELTRQAESRIRQCAYATVVSRHNGGGFYAASPAP</sequence>
<evidence type="ECO:0000313" key="1">
    <source>
        <dbReference type="EMBL" id="WOZ77541.1"/>
    </source>
</evidence>
<name>A0ABZ0MRN6_9ENTR</name>
<gene>
    <name evidence="1" type="ORF">Q8Y70_00255</name>
</gene>
<dbReference type="RefSeq" id="WP_305734643.1">
    <property type="nucleotide sequence ID" value="NZ_CP137744.1"/>
</dbReference>
<accession>A0ABZ0MRN6</accession>
<proteinExistence type="predicted"/>
<evidence type="ECO:0000313" key="2">
    <source>
        <dbReference type="Proteomes" id="UP001302368"/>
    </source>
</evidence>